<keyword evidence="3" id="KW-0731">Sigma factor</keyword>
<comment type="caution">
    <text evidence="8">The sequence shown here is derived from an EMBL/GenBank/DDBJ whole genome shotgun (WGS) entry which is preliminary data.</text>
</comment>
<evidence type="ECO:0000256" key="5">
    <source>
        <dbReference type="SAM" id="MobiDB-lite"/>
    </source>
</evidence>
<evidence type="ECO:0000259" key="7">
    <source>
        <dbReference type="Pfam" id="PF08281"/>
    </source>
</evidence>
<dbReference type="Gene3D" id="1.10.10.10">
    <property type="entry name" value="Winged helix-like DNA-binding domain superfamily/Winged helix DNA-binding domain"/>
    <property type="match status" value="1"/>
</dbReference>
<evidence type="ECO:0000259" key="6">
    <source>
        <dbReference type="Pfam" id="PF04542"/>
    </source>
</evidence>
<dbReference type="InterPro" id="IPR013324">
    <property type="entry name" value="RNA_pol_sigma_r3/r4-like"/>
</dbReference>
<dbReference type="Pfam" id="PF08281">
    <property type="entry name" value="Sigma70_r4_2"/>
    <property type="match status" value="1"/>
</dbReference>
<protein>
    <submittedName>
        <fullName evidence="8">Sigma-70 family RNA polymerase sigma factor</fullName>
    </submittedName>
</protein>
<feature type="region of interest" description="Disordered" evidence="5">
    <location>
        <begin position="1"/>
        <end position="29"/>
    </location>
</feature>
<evidence type="ECO:0000256" key="4">
    <source>
        <dbReference type="ARBA" id="ARBA00023163"/>
    </source>
</evidence>
<dbReference type="Gene3D" id="1.10.1740.10">
    <property type="match status" value="1"/>
</dbReference>
<dbReference type="InterPro" id="IPR036388">
    <property type="entry name" value="WH-like_DNA-bd_sf"/>
</dbReference>
<evidence type="ECO:0000256" key="3">
    <source>
        <dbReference type="ARBA" id="ARBA00023082"/>
    </source>
</evidence>
<gene>
    <name evidence="8" type="ORF">QQX09_07830</name>
</gene>
<dbReference type="EMBL" id="JAUHPW010000005">
    <property type="protein sequence ID" value="MDN4475763.1"/>
    <property type="molecule type" value="Genomic_DNA"/>
</dbReference>
<sequence length="218" mass="24254">MSANGSERRLRAVPADRADATPDAHPGARTDADALADLLVRTGRGDQAAFERVYDALAGTVHGLALRIVRDPQLAEDVAQEALVEVWRAAARYRPEHGSARAWVLTITHRRAVDRVRSEQAHADRLMNHGPRHAVAAAEQLDRPDDVVDAMDAQWRAARVRKGLEALTPLQREALELTYYKGYTNRQLAESLGIPLGTAKARIRDAMIRLRDHWEVAR</sequence>
<dbReference type="Proteomes" id="UP001172728">
    <property type="component" value="Unassembled WGS sequence"/>
</dbReference>
<keyword evidence="4" id="KW-0804">Transcription</keyword>
<dbReference type="InterPro" id="IPR007627">
    <property type="entry name" value="RNA_pol_sigma70_r2"/>
</dbReference>
<dbReference type="InterPro" id="IPR014284">
    <property type="entry name" value="RNA_pol_sigma-70_dom"/>
</dbReference>
<feature type="domain" description="RNA polymerase sigma-70 region 2" evidence="6">
    <location>
        <begin position="54"/>
        <end position="120"/>
    </location>
</feature>
<keyword evidence="9" id="KW-1185">Reference proteome</keyword>
<dbReference type="InterPro" id="IPR039425">
    <property type="entry name" value="RNA_pol_sigma-70-like"/>
</dbReference>
<accession>A0ABT8G9E8</accession>
<dbReference type="CDD" id="cd06171">
    <property type="entry name" value="Sigma70_r4"/>
    <property type="match status" value="1"/>
</dbReference>
<feature type="domain" description="RNA polymerase sigma factor 70 region 4 type 2" evidence="7">
    <location>
        <begin position="160"/>
        <end position="210"/>
    </location>
</feature>
<evidence type="ECO:0000256" key="2">
    <source>
        <dbReference type="ARBA" id="ARBA00023015"/>
    </source>
</evidence>
<keyword evidence="2" id="KW-0805">Transcription regulation</keyword>
<evidence type="ECO:0000256" key="1">
    <source>
        <dbReference type="ARBA" id="ARBA00010641"/>
    </source>
</evidence>
<dbReference type="RefSeq" id="WP_301133148.1">
    <property type="nucleotide sequence ID" value="NZ_JAUHPW010000005.1"/>
</dbReference>
<proteinExistence type="inferred from homology"/>
<evidence type="ECO:0000313" key="9">
    <source>
        <dbReference type="Proteomes" id="UP001172728"/>
    </source>
</evidence>
<organism evidence="8 9">
    <name type="scientific">Demequina litoralis</name>
    <dbReference type="NCBI Taxonomy" id="3051660"/>
    <lineage>
        <taxon>Bacteria</taxon>
        <taxon>Bacillati</taxon>
        <taxon>Actinomycetota</taxon>
        <taxon>Actinomycetes</taxon>
        <taxon>Micrococcales</taxon>
        <taxon>Demequinaceae</taxon>
        <taxon>Demequina</taxon>
    </lineage>
</organism>
<evidence type="ECO:0000313" key="8">
    <source>
        <dbReference type="EMBL" id="MDN4475763.1"/>
    </source>
</evidence>
<dbReference type="InterPro" id="IPR013249">
    <property type="entry name" value="RNA_pol_sigma70_r4_t2"/>
</dbReference>
<dbReference type="SUPFAM" id="SSF88659">
    <property type="entry name" value="Sigma3 and sigma4 domains of RNA polymerase sigma factors"/>
    <property type="match status" value="1"/>
</dbReference>
<reference evidence="8" key="1">
    <citation type="submission" date="2023-06" db="EMBL/GenBank/DDBJ databases">
        <title>Sysu t00192.</title>
        <authorList>
            <person name="Gao L."/>
            <person name="Fang B.-Z."/>
            <person name="Li W.-J."/>
        </authorList>
    </citation>
    <scope>NUCLEOTIDE SEQUENCE</scope>
    <source>
        <strain evidence="8">SYSU T00192</strain>
    </source>
</reference>
<comment type="similarity">
    <text evidence="1">Belongs to the sigma-70 factor family. ECF subfamily.</text>
</comment>
<dbReference type="NCBIfam" id="TIGR02937">
    <property type="entry name" value="sigma70-ECF"/>
    <property type="match status" value="1"/>
</dbReference>
<dbReference type="SUPFAM" id="SSF88946">
    <property type="entry name" value="Sigma2 domain of RNA polymerase sigma factors"/>
    <property type="match status" value="1"/>
</dbReference>
<dbReference type="InterPro" id="IPR013325">
    <property type="entry name" value="RNA_pol_sigma_r2"/>
</dbReference>
<dbReference type="PANTHER" id="PTHR43133:SF66">
    <property type="entry name" value="ECF RNA POLYMERASE SIGMA FACTOR SIGK"/>
    <property type="match status" value="1"/>
</dbReference>
<name>A0ABT8G9E8_9MICO</name>
<dbReference type="PANTHER" id="PTHR43133">
    <property type="entry name" value="RNA POLYMERASE ECF-TYPE SIGMA FACTO"/>
    <property type="match status" value="1"/>
</dbReference>
<dbReference type="Pfam" id="PF04542">
    <property type="entry name" value="Sigma70_r2"/>
    <property type="match status" value="1"/>
</dbReference>